<dbReference type="GO" id="GO:0071949">
    <property type="term" value="F:FAD binding"/>
    <property type="evidence" value="ECO:0007669"/>
    <property type="project" value="InterPro"/>
</dbReference>
<evidence type="ECO:0000256" key="2">
    <source>
        <dbReference type="ARBA" id="ARBA00022827"/>
    </source>
</evidence>
<evidence type="ECO:0000259" key="6">
    <source>
        <dbReference type="Pfam" id="PF01494"/>
    </source>
</evidence>
<dbReference type="InterPro" id="IPR002938">
    <property type="entry name" value="FAD-bd"/>
</dbReference>
<feature type="domain" description="FAD-binding" evidence="6">
    <location>
        <begin position="302"/>
        <end position="335"/>
    </location>
</feature>
<evidence type="ECO:0000313" key="8">
    <source>
        <dbReference type="Proteomes" id="UP000503129"/>
    </source>
</evidence>
<sequence length="380" mass="41606">MKSCEELRDGGKVAIVGAGPAGTMLARLLQTQGFSVKVFERDASPTARSQGGSLDLRKNAGQRAIKQAGLMEEFRRLSRSDAKAFKMLDSRGKPHPAGEAGTHEEAGPEIDRGDLRQMLLGSLAPDTIAWGHAVNDVLPEADGRWRIEFKDQAPVTADLVVGADGVGSRVRRGLTPVRPRYTGMTMLAGVIRKELWRGSELSDLLGEGSVMFADHHQTIFVQRCSRNLILLYYSMVVAEDWPAVQGFALDDSKAVLNAITAAYHNWSPELLTMLTQVDGNFHRWPLSVMPPDHRWETRPGLAMVGDSSHAMPPFTGKGVNLALLDSLELADGLVANPAAEVTEAVKKCEARMQERTRNEISECLEVGRHIYGLEIDFSKP</sequence>
<dbReference type="AlphaFoldDB" id="A0A856MFT8"/>
<accession>A0A856MFT8</accession>
<reference evidence="7 8" key="1">
    <citation type="submission" date="2018-06" db="EMBL/GenBank/DDBJ databases">
        <title>Comparative genomics of Brasilonema spp. strains.</title>
        <authorList>
            <person name="Alvarenga D.O."/>
            <person name="Fiore M.F."/>
            <person name="Varani A.M."/>
        </authorList>
    </citation>
    <scope>NUCLEOTIDE SEQUENCE [LARGE SCALE GENOMIC DNA]</scope>
    <source>
        <strain evidence="7 8">CENA114</strain>
    </source>
</reference>
<dbReference type="Pfam" id="PF01494">
    <property type="entry name" value="FAD_binding_3"/>
    <property type="match status" value="2"/>
</dbReference>
<keyword evidence="4 7" id="KW-0503">Monooxygenase</keyword>
<dbReference type="PANTHER" id="PTHR46972:SF1">
    <property type="entry name" value="FAD DEPENDENT OXIDOREDUCTASE DOMAIN-CONTAINING PROTEIN"/>
    <property type="match status" value="1"/>
</dbReference>
<feature type="domain" description="FAD-binding" evidence="6">
    <location>
        <begin position="12"/>
        <end position="174"/>
    </location>
</feature>
<dbReference type="EMBL" id="CP030118">
    <property type="protein sequence ID" value="QDL10073.1"/>
    <property type="molecule type" value="Genomic_DNA"/>
</dbReference>
<evidence type="ECO:0000313" key="7">
    <source>
        <dbReference type="EMBL" id="QDL10073.1"/>
    </source>
</evidence>
<dbReference type="SUPFAM" id="SSF51905">
    <property type="entry name" value="FAD/NAD(P)-binding domain"/>
    <property type="match status" value="1"/>
</dbReference>
<dbReference type="RefSeq" id="WP_171977037.1">
    <property type="nucleotide sequence ID" value="NZ_CAWOXK010000001.1"/>
</dbReference>
<evidence type="ECO:0000256" key="3">
    <source>
        <dbReference type="ARBA" id="ARBA00023002"/>
    </source>
</evidence>
<dbReference type="Proteomes" id="UP000503129">
    <property type="component" value="Chromosome"/>
</dbReference>
<keyword evidence="1" id="KW-0285">Flavoprotein</keyword>
<keyword evidence="3" id="KW-0560">Oxidoreductase</keyword>
<feature type="region of interest" description="Disordered" evidence="5">
    <location>
        <begin position="89"/>
        <end position="108"/>
    </location>
</feature>
<name>A0A856MFT8_9CYAN</name>
<dbReference type="KEGG" id="bsen:DP114_21190"/>
<gene>
    <name evidence="7" type="ORF">DP114_21190</name>
</gene>
<protein>
    <submittedName>
        <fullName evidence="7">FAD-dependent monooxygenase</fullName>
    </submittedName>
</protein>
<dbReference type="InterPro" id="IPR036188">
    <property type="entry name" value="FAD/NAD-bd_sf"/>
</dbReference>
<keyword evidence="2" id="KW-0274">FAD</keyword>
<organism evidence="7 8">
    <name type="scientific">Brasilonema sennae CENA114</name>
    <dbReference type="NCBI Taxonomy" id="415709"/>
    <lineage>
        <taxon>Bacteria</taxon>
        <taxon>Bacillati</taxon>
        <taxon>Cyanobacteriota</taxon>
        <taxon>Cyanophyceae</taxon>
        <taxon>Nostocales</taxon>
        <taxon>Scytonemataceae</taxon>
        <taxon>Brasilonema</taxon>
        <taxon>Bromeliae group (in: Brasilonema)</taxon>
    </lineage>
</organism>
<dbReference type="PRINTS" id="PR00420">
    <property type="entry name" value="RNGMNOXGNASE"/>
</dbReference>
<dbReference type="GO" id="GO:0004497">
    <property type="term" value="F:monooxygenase activity"/>
    <property type="evidence" value="ECO:0007669"/>
    <property type="project" value="UniProtKB-KW"/>
</dbReference>
<dbReference type="Gene3D" id="3.50.50.60">
    <property type="entry name" value="FAD/NAD(P)-binding domain"/>
    <property type="match status" value="1"/>
</dbReference>
<evidence type="ECO:0000256" key="5">
    <source>
        <dbReference type="SAM" id="MobiDB-lite"/>
    </source>
</evidence>
<keyword evidence="8" id="KW-1185">Reference proteome</keyword>
<evidence type="ECO:0000256" key="4">
    <source>
        <dbReference type="ARBA" id="ARBA00023033"/>
    </source>
</evidence>
<evidence type="ECO:0000256" key="1">
    <source>
        <dbReference type="ARBA" id="ARBA00022630"/>
    </source>
</evidence>
<proteinExistence type="predicted"/>
<dbReference type="PANTHER" id="PTHR46972">
    <property type="entry name" value="MONOOXYGENASE ASQM-RELATED"/>
    <property type="match status" value="1"/>
</dbReference>